<dbReference type="EC" id="3.5.1.2" evidence="10"/>
<dbReference type="GO" id="GO:0004359">
    <property type="term" value="F:glutaminase activity"/>
    <property type="evidence" value="ECO:0007669"/>
    <property type="project" value="UniProtKB-EC"/>
</dbReference>
<dbReference type="InterPro" id="IPR029062">
    <property type="entry name" value="Class_I_gatase-like"/>
</dbReference>
<comment type="pathway">
    <text evidence="1 10">Amino-acid biosynthesis; L-histidine biosynthesis; L-histidine from 5-phospho-alpha-D-ribose 1-diphosphate: step 5/9.</text>
</comment>
<dbReference type="HAMAP" id="MF_00278">
    <property type="entry name" value="HisH"/>
    <property type="match status" value="1"/>
</dbReference>
<feature type="active site" description="Nucleophile" evidence="10 11">
    <location>
        <position position="78"/>
    </location>
</feature>
<dbReference type="SUPFAM" id="SSF52317">
    <property type="entry name" value="Class I glutamine amidotransferase-like"/>
    <property type="match status" value="1"/>
</dbReference>
<dbReference type="Pfam" id="PF00117">
    <property type="entry name" value="GATase"/>
    <property type="match status" value="1"/>
</dbReference>
<dbReference type="AlphaFoldDB" id="A0A1W6LIY9"/>
<evidence type="ECO:0000256" key="2">
    <source>
        <dbReference type="ARBA" id="ARBA00011152"/>
    </source>
</evidence>
<evidence type="ECO:0000256" key="3">
    <source>
        <dbReference type="ARBA" id="ARBA00022605"/>
    </source>
</evidence>
<dbReference type="STRING" id="1941349.STSP1_00125"/>
<dbReference type="InterPro" id="IPR017926">
    <property type="entry name" value="GATASE"/>
</dbReference>
<dbReference type="EC" id="4.3.2.10" evidence="10"/>
<dbReference type="CDD" id="cd01748">
    <property type="entry name" value="GATase1_IGP_Synthase"/>
    <property type="match status" value="1"/>
</dbReference>
<dbReference type="PROSITE" id="PS51273">
    <property type="entry name" value="GATASE_TYPE_1"/>
    <property type="match status" value="1"/>
</dbReference>
<dbReference type="EMBL" id="CP021023">
    <property type="protein sequence ID" value="ARN55760.1"/>
    <property type="molecule type" value="Genomic_DNA"/>
</dbReference>
<keyword evidence="3 10" id="KW-0028">Amino-acid biosynthesis</keyword>
<comment type="subcellular location">
    <subcellularLocation>
        <location evidence="10">Cytoplasm</location>
    </subcellularLocation>
</comment>
<feature type="domain" description="Glutamine amidotransferase" evidence="12">
    <location>
        <begin position="4"/>
        <end position="196"/>
    </location>
</feature>
<sequence length="202" mass="22284">MITVIDYSVGNIRSVCNALDNIGCENRLSNLSDDIKNADGIILPGVAAFGYAMKALGEECGELLKEEAAKGKPLMGICSGYQVLFDSSTELGFNEGLGMINGAVERLPEGLVIPHMGWNQVRINPEIPLFDGLAEEEYFYFAHSYYAILTDPQAKSAMTEYGETDVLACVQKENIFGLQFHPEKSSRLGMKVLKNFEKICRR</sequence>
<comment type="catalytic activity">
    <reaction evidence="8 10">
        <text>5-[(5-phospho-1-deoxy-D-ribulos-1-ylimino)methylamino]-1-(5-phospho-beta-D-ribosyl)imidazole-4-carboxamide + L-glutamine = D-erythro-1-(imidazol-4-yl)glycerol 3-phosphate + 5-amino-1-(5-phospho-beta-D-ribosyl)imidazole-4-carboxamide + L-glutamate + H(+)</text>
        <dbReference type="Rhea" id="RHEA:24793"/>
        <dbReference type="ChEBI" id="CHEBI:15378"/>
        <dbReference type="ChEBI" id="CHEBI:29985"/>
        <dbReference type="ChEBI" id="CHEBI:58278"/>
        <dbReference type="ChEBI" id="CHEBI:58359"/>
        <dbReference type="ChEBI" id="CHEBI:58475"/>
        <dbReference type="ChEBI" id="CHEBI:58525"/>
        <dbReference type="EC" id="4.3.2.10"/>
    </reaction>
</comment>
<dbReference type="KEGG" id="pbp:STSP1_00125"/>
<dbReference type="RefSeq" id="WP_085754489.1">
    <property type="nucleotide sequence ID" value="NZ_CP021023.1"/>
</dbReference>
<keyword evidence="14" id="KW-1185">Reference proteome</keyword>
<reference evidence="14" key="1">
    <citation type="submission" date="2017-04" db="EMBL/GenBank/DDBJ databases">
        <title>Comparative genomics and description of representatives of a novel lineage of planctomycetes thriving in anoxic sediments.</title>
        <authorList>
            <person name="Spring S."/>
            <person name="Bunk B."/>
            <person name="Sproer C."/>
        </authorList>
    </citation>
    <scope>NUCLEOTIDE SEQUENCE [LARGE SCALE GENOMIC DNA]</scope>
    <source>
        <strain evidence="14">ST-PulAB-D4</strain>
    </source>
</reference>
<evidence type="ECO:0000313" key="14">
    <source>
        <dbReference type="Proteomes" id="UP000193334"/>
    </source>
</evidence>
<feature type="active site" evidence="10 11">
    <location>
        <position position="181"/>
    </location>
</feature>
<evidence type="ECO:0000256" key="7">
    <source>
        <dbReference type="ARBA" id="ARBA00023239"/>
    </source>
</evidence>
<keyword evidence="5 10" id="KW-0315">Glutamine amidotransferase</keyword>
<evidence type="ECO:0000259" key="12">
    <source>
        <dbReference type="Pfam" id="PF00117"/>
    </source>
</evidence>
<dbReference type="NCBIfam" id="TIGR01855">
    <property type="entry name" value="IMP_synth_hisH"/>
    <property type="match status" value="1"/>
</dbReference>
<organism evidence="13 14">
    <name type="scientific">Sedimentisphaera salicampi</name>
    <dbReference type="NCBI Taxonomy" id="1941349"/>
    <lineage>
        <taxon>Bacteria</taxon>
        <taxon>Pseudomonadati</taxon>
        <taxon>Planctomycetota</taxon>
        <taxon>Phycisphaerae</taxon>
        <taxon>Sedimentisphaerales</taxon>
        <taxon>Sedimentisphaeraceae</taxon>
        <taxon>Sedimentisphaera</taxon>
    </lineage>
</organism>
<keyword evidence="13" id="KW-0808">Transferase</keyword>
<dbReference type="Gene3D" id="3.40.50.880">
    <property type="match status" value="1"/>
</dbReference>
<evidence type="ECO:0000256" key="11">
    <source>
        <dbReference type="PIRSR" id="PIRSR000495-1"/>
    </source>
</evidence>
<keyword evidence="6 10" id="KW-0368">Histidine biosynthesis</keyword>
<dbReference type="UniPathway" id="UPA00031">
    <property type="reaction ID" value="UER00010"/>
</dbReference>
<evidence type="ECO:0000256" key="10">
    <source>
        <dbReference type="HAMAP-Rule" id="MF_00278"/>
    </source>
</evidence>
<keyword evidence="13" id="KW-0328">Glycosyltransferase</keyword>
<comment type="subunit">
    <text evidence="2 10">Heterodimer of HisH and HisF.</text>
</comment>
<dbReference type="GO" id="GO:0016829">
    <property type="term" value="F:lyase activity"/>
    <property type="evidence" value="ECO:0007669"/>
    <property type="project" value="UniProtKB-KW"/>
</dbReference>
<dbReference type="GO" id="GO:0005737">
    <property type="term" value="C:cytoplasm"/>
    <property type="evidence" value="ECO:0007669"/>
    <property type="project" value="UniProtKB-SubCell"/>
</dbReference>
<dbReference type="GO" id="GO:0000107">
    <property type="term" value="F:imidazoleglycerol-phosphate synthase activity"/>
    <property type="evidence" value="ECO:0007669"/>
    <property type="project" value="UniProtKB-UniRule"/>
</dbReference>
<evidence type="ECO:0000256" key="4">
    <source>
        <dbReference type="ARBA" id="ARBA00022801"/>
    </source>
</evidence>
<proteinExistence type="inferred from homology"/>
<dbReference type="PIRSF" id="PIRSF000495">
    <property type="entry name" value="Amidotransf_hisH"/>
    <property type="match status" value="1"/>
</dbReference>
<dbReference type="PANTHER" id="PTHR42701">
    <property type="entry name" value="IMIDAZOLE GLYCEROL PHOSPHATE SYNTHASE SUBUNIT HISH"/>
    <property type="match status" value="1"/>
</dbReference>
<keyword evidence="4 10" id="KW-0378">Hydrolase</keyword>
<dbReference type="InterPro" id="IPR010139">
    <property type="entry name" value="Imidazole-glycPsynth_HisH"/>
</dbReference>
<keyword evidence="10" id="KW-0963">Cytoplasm</keyword>
<evidence type="ECO:0000256" key="9">
    <source>
        <dbReference type="ARBA" id="ARBA00049534"/>
    </source>
</evidence>
<dbReference type="PANTHER" id="PTHR42701:SF1">
    <property type="entry name" value="IMIDAZOLE GLYCEROL PHOSPHATE SYNTHASE SUBUNIT HISH"/>
    <property type="match status" value="1"/>
</dbReference>
<comment type="function">
    <text evidence="10">IGPS catalyzes the conversion of PRFAR and glutamine to IGP, AICAR and glutamate. The HisH subunit catalyzes the hydrolysis of glutamine to glutamate and ammonia as part of the synthesis of IGP and AICAR. The resulting ammonia molecule is channeled to the active site of HisF.</text>
</comment>
<name>A0A1W6LIY9_9BACT</name>
<keyword evidence="7 10" id="KW-0456">Lyase</keyword>
<comment type="catalytic activity">
    <reaction evidence="9 10">
        <text>L-glutamine + H2O = L-glutamate + NH4(+)</text>
        <dbReference type="Rhea" id="RHEA:15889"/>
        <dbReference type="ChEBI" id="CHEBI:15377"/>
        <dbReference type="ChEBI" id="CHEBI:28938"/>
        <dbReference type="ChEBI" id="CHEBI:29985"/>
        <dbReference type="ChEBI" id="CHEBI:58359"/>
        <dbReference type="EC" id="3.5.1.2"/>
    </reaction>
</comment>
<dbReference type="GO" id="GO:0000105">
    <property type="term" value="P:L-histidine biosynthetic process"/>
    <property type="evidence" value="ECO:0007669"/>
    <property type="project" value="UniProtKB-UniRule"/>
</dbReference>
<evidence type="ECO:0000256" key="8">
    <source>
        <dbReference type="ARBA" id="ARBA00047838"/>
    </source>
</evidence>
<evidence type="ECO:0000256" key="1">
    <source>
        <dbReference type="ARBA" id="ARBA00005091"/>
    </source>
</evidence>
<evidence type="ECO:0000256" key="5">
    <source>
        <dbReference type="ARBA" id="ARBA00022962"/>
    </source>
</evidence>
<gene>
    <name evidence="13" type="primary">hisH1</name>
    <name evidence="10" type="synonym">hisH</name>
    <name evidence="13" type="ORF">STSP1_00125</name>
</gene>
<protein>
    <recommendedName>
        <fullName evidence="10">Imidazole glycerol phosphate synthase subunit HisH</fullName>
        <ecNumber evidence="10">4.3.2.10</ecNumber>
    </recommendedName>
    <alternativeName>
        <fullName evidence="10">IGP synthase glutaminase subunit</fullName>
        <ecNumber evidence="10">3.5.1.2</ecNumber>
    </alternativeName>
    <alternativeName>
        <fullName evidence="10">IGP synthase subunit HisH</fullName>
    </alternativeName>
    <alternativeName>
        <fullName evidence="10">ImGP synthase subunit HisH</fullName>
        <shortName evidence="10">IGPS subunit HisH</shortName>
    </alternativeName>
</protein>
<evidence type="ECO:0000256" key="6">
    <source>
        <dbReference type="ARBA" id="ARBA00023102"/>
    </source>
</evidence>
<dbReference type="Proteomes" id="UP000193334">
    <property type="component" value="Chromosome"/>
</dbReference>
<feature type="active site" evidence="10 11">
    <location>
        <position position="183"/>
    </location>
</feature>
<accession>A0A1W6LIY9</accession>
<evidence type="ECO:0000313" key="13">
    <source>
        <dbReference type="EMBL" id="ARN55760.1"/>
    </source>
</evidence>